<evidence type="ECO:0000256" key="8">
    <source>
        <dbReference type="ARBA" id="ARBA00023002"/>
    </source>
</evidence>
<accession>A0A3S4GWI7</accession>
<comment type="function">
    <text evidence="9">Catalyzes the synthesis of 5,6-dihydrouridine (D), a modified base found in the D-loop of most tRNAs, via the reduction of the C5-C6 double bond in target uridines. Specifically modifies U16 in tRNAs.</text>
</comment>
<feature type="site" description="Interacts with tRNA" evidence="9">
    <location>
        <position position="176"/>
    </location>
</feature>
<feature type="site" description="Interacts with tRNA; defines subfamily-specific binding signature" evidence="9">
    <location>
        <position position="295"/>
    </location>
</feature>
<feature type="active site" description="Proton donor" evidence="9 11">
    <location>
        <position position="98"/>
    </location>
</feature>
<feature type="domain" description="DUS-like FMN-binding" evidence="13">
    <location>
        <begin position="4"/>
        <end position="296"/>
    </location>
</feature>
<feature type="binding site" evidence="9 12">
    <location>
        <begin position="224"/>
        <end position="225"/>
    </location>
    <ligand>
        <name>FMN</name>
        <dbReference type="ChEBI" id="CHEBI:58210"/>
    </ligand>
</feature>
<evidence type="ECO:0000256" key="2">
    <source>
        <dbReference type="ARBA" id="ARBA00022555"/>
    </source>
</evidence>
<evidence type="ECO:0000259" key="13">
    <source>
        <dbReference type="Pfam" id="PF01207"/>
    </source>
</evidence>
<dbReference type="HAMAP" id="MF_02043">
    <property type="entry name" value="DusC_subfam"/>
    <property type="match status" value="1"/>
</dbReference>
<feature type="binding site" evidence="9 12">
    <location>
        <position position="68"/>
    </location>
    <ligand>
        <name>FMN</name>
        <dbReference type="ChEBI" id="CHEBI:58210"/>
    </ligand>
</feature>
<proteinExistence type="inferred from homology"/>
<evidence type="ECO:0000313" key="15">
    <source>
        <dbReference type="Proteomes" id="UP000276345"/>
    </source>
</evidence>
<feature type="binding site" evidence="9">
    <location>
        <begin position="200"/>
        <end position="202"/>
    </location>
    <ligand>
        <name>FMN</name>
        <dbReference type="ChEBI" id="CHEBI:58210"/>
    </ligand>
</feature>
<dbReference type="EC" id="1.3.1.-" evidence="9"/>
<organism evidence="14 15">
    <name type="scientific">Salmonella enterica subsp. enterica serovar Sanjuan</name>
    <dbReference type="NCBI Taxonomy" id="1160765"/>
    <lineage>
        <taxon>Bacteria</taxon>
        <taxon>Pseudomonadati</taxon>
        <taxon>Pseudomonadota</taxon>
        <taxon>Gammaproteobacteria</taxon>
        <taxon>Enterobacterales</taxon>
        <taxon>Enterobacteriaceae</taxon>
        <taxon>Salmonella</taxon>
    </lineage>
</organism>
<keyword evidence="4 9" id="KW-0288">FMN</keyword>
<keyword evidence="6 9" id="KW-0521">NADP</keyword>
<name>A0A3S4GWI7_SALET</name>
<keyword evidence="7 9" id="KW-0694">RNA-binding</keyword>
<feature type="binding site" evidence="9 12">
    <location>
        <position position="139"/>
    </location>
    <ligand>
        <name>FMN</name>
        <dbReference type="ChEBI" id="CHEBI:58210"/>
    </ligand>
</feature>
<sequence length="375" mass="41581">MRVLLAPMEGVLDALVRELLTEVNDYDLCITEFVRRGGSATAGKSVHRICPELHHASRTPSGTPVRIQLLGQHPQWLAENAARATALGSYGVDLNCGCPSKVVNGSGGGATLLKDPELIYQGAKAMRAAVPSHLPVTVKVRLGWDSGDRKFEIADAVQQAGASELVVHGRTKAQGYRAEHIDWQAIGEIRQRLTIPVIANGEIWDWQSAQACMATSGCDAVMIGRGALNIPNLSRVVKYNEPRMPWPEVVTLLQKYTRLEKQGDTGLYHVARIKQWLGYLRKEYIEATELFQSIRALNRSSEIARAIQAIKSNLYSVQNVCRADTIAARRRNQKIILNTPVTTNSPIRKIIKIAHRRIFIVCPFIGKYKQSIGKY</sequence>
<feature type="site" description="Interacts with tRNA; defines subfamily-specific binding signature" evidence="9">
    <location>
        <position position="35"/>
    </location>
</feature>
<keyword evidence="12" id="KW-0547">Nucleotide-binding</keyword>
<evidence type="ECO:0000313" key="14">
    <source>
        <dbReference type="EMBL" id="VEA05446.1"/>
    </source>
</evidence>
<dbReference type="InterPro" id="IPR035587">
    <property type="entry name" value="DUS-like_FMN-bd"/>
</dbReference>
<protein>
    <recommendedName>
        <fullName evidence="9">tRNA-dihydrouridine(16) synthase</fullName>
        <ecNumber evidence="9">1.3.1.-</ecNumber>
    </recommendedName>
    <alternativeName>
        <fullName evidence="9">U16-specific dihydrouridine synthase</fullName>
        <shortName evidence="9">U16-specific Dus</shortName>
    </alternativeName>
    <alternativeName>
        <fullName evidence="9">tRNA-dihydrouridine synthase C</fullName>
    </alternativeName>
</protein>
<evidence type="ECO:0000256" key="11">
    <source>
        <dbReference type="PIRSR" id="PIRSR006621-1"/>
    </source>
</evidence>
<dbReference type="Pfam" id="PF01207">
    <property type="entry name" value="Dus"/>
    <property type="match status" value="1"/>
</dbReference>
<evidence type="ECO:0000256" key="1">
    <source>
        <dbReference type="ARBA" id="ARBA00001917"/>
    </source>
</evidence>
<dbReference type="Proteomes" id="UP000276345">
    <property type="component" value="Chromosome"/>
</dbReference>
<dbReference type="GO" id="GO:0050660">
    <property type="term" value="F:flavin adenine dinucleotide binding"/>
    <property type="evidence" value="ECO:0007669"/>
    <property type="project" value="InterPro"/>
</dbReference>
<dbReference type="GO" id="GO:0010181">
    <property type="term" value="F:FMN binding"/>
    <property type="evidence" value="ECO:0007669"/>
    <property type="project" value="UniProtKB-UniRule"/>
</dbReference>
<comment type="similarity">
    <text evidence="9">Belongs to the Dus family. DusC subfamily.</text>
</comment>
<dbReference type="PIRSF" id="PIRSF006621">
    <property type="entry name" value="Dus"/>
    <property type="match status" value="1"/>
</dbReference>
<gene>
    <name evidence="14" type="primary">dus_2</name>
    <name evidence="9" type="synonym">dusC</name>
    <name evidence="14" type="ORF">NCTC7406_01928</name>
</gene>
<dbReference type="PROSITE" id="PS01136">
    <property type="entry name" value="UPF0034"/>
    <property type="match status" value="1"/>
</dbReference>
<evidence type="ECO:0000256" key="5">
    <source>
        <dbReference type="ARBA" id="ARBA00022694"/>
    </source>
</evidence>
<comment type="catalytic activity">
    <reaction evidence="9">
        <text>5,6-dihydrouridine(16) in tRNA + NADP(+) = uridine(16) in tRNA + NADPH + H(+)</text>
        <dbReference type="Rhea" id="RHEA:53376"/>
        <dbReference type="Rhea" id="RHEA-COMP:13543"/>
        <dbReference type="Rhea" id="RHEA-COMP:13544"/>
        <dbReference type="ChEBI" id="CHEBI:15378"/>
        <dbReference type="ChEBI" id="CHEBI:57783"/>
        <dbReference type="ChEBI" id="CHEBI:58349"/>
        <dbReference type="ChEBI" id="CHEBI:65315"/>
        <dbReference type="ChEBI" id="CHEBI:74443"/>
    </reaction>
</comment>
<keyword evidence="2 9" id="KW-0820">tRNA-binding</keyword>
<comment type="catalytic activity">
    <reaction evidence="9">
        <text>5,6-dihydrouridine(16) in tRNA + NAD(+) = uridine(16) in tRNA + NADH + H(+)</text>
        <dbReference type="Rhea" id="RHEA:53380"/>
        <dbReference type="Rhea" id="RHEA-COMP:13543"/>
        <dbReference type="Rhea" id="RHEA-COMP:13544"/>
        <dbReference type="ChEBI" id="CHEBI:15378"/>
        <dbReference type="ChEBI" id="CHEBI:57540"/>
        <dbReference type="ChEBI" id="CHEBI:57945"/>
        <dbReference type="ChEBI" id="CHEBI:65315"/>
        <dbReference type="ChEBI" id="CHEBI:74443"/>
    </reaction>
</comment>
<reference evidence="14 15" key="1">
    <citation type="submission" date="2018-12" db="EMBL/GenBank/DDBJ databases">
        <authorList>
            <consortium name="Pathogen Informatics"/>
        </authorList>
    </citation>
    <scope>NUCLEOTIDE SEQUENCE [LARGE SCALE GENOMIC DNA]</scope>
    <source>
        <strain evidence="14 15">NCTC7406</strain>
    </source>
</reference>
<dbReference type="InterPro" id="IPR018517">
    <property type="entry name" value="tRNA_hU_synthase_CS"/>
</dbReference>
<dbReference type="EMBL" id="LR134142">
    <property type="protein sequence ID" value="VEA05446.1"/>
    <property type="molecule type" value="Genomic_DNA"/>
</dbReference>
<dbReference type="GO" id="GO:0102262">
    <property type="term" value="F:tRNA-dihydrouridine16 synthase activity"/>
    <property type="evidence" value="ECO:0007669"/>
    <property type="project" value="RHEA"/>
</dbReference>
<dbReference type="PANTHER" id="PTHR11082:SF26">
    <property type="entry name" value="TRNA-DIHYDROURIDINE(16) SYNTHASE"/>
    <property type="match status" value="1"/>
</dbReference>
<evidence type="ECO:0000256" key="10">
    <source>
        <dbReference type="PIRNR" id="PIRNR006621"/>
    </source>
</evidence>
<dbReference type="NCBIfam" id="NF007838">
    <property type="entry name" value="PRK10550.1"/>
    <property type="match status" value="1"/>
</dbReference>
<dbReference type="PANTHER" id="PTHR11082">
    <property type="entry name" value="TRNA-DIHYDROURIDINE SYNTHASE"/>
    <property type="match status" value="1"/>
</dbReference>
<dbReference type="CDD" id="cd02801">
    <property type="entry name" value="DUS_like_FMN"/>
    <property type="match status" value="1"/>
</dbReference>
<evidence type="ECO:0000256" key="7">
    <source>
        <dbReference type="ARBA" id="ARBA00022884"/>
    </source>
</evidence>
<feature type="site" description="Interacts with tRNA" evidence="9">
    <location>
        <position position="279"/>
    </location>
</feature>
<feature type="binding site" evidence="12">
    <location>
        <position position="168"/>
    </location>
    <ligand>
        <name>FMN</name>
        <dbReference type="ChEBI" id="CHEBI:58210"/>
    </ligand>
</feature>
<evidence type="ECO:0000256" key="9">
    <source>
        <dbReference type="HAMAP-Rule" id="MF_02043"/>
    </source>
</evidence>
<evidence type="ECO:0000256" key="3">
    <source>
        <dbReference type="ARBA" id="ARBA00022630"/>
    </source>
</evidence>
<comment type="similarity">
    <text evidence="10">Belongs to the dus family.</text>
</comment>
<dbReference type="GO" id="GO:0000049">
    <property type="term" value="F:tRNA binding"/>
    <property type="evidence" value="ECO:0007669"/>
    <property type="project" value="UniProtKB-UniRule"/>
</dbReference>
<dbReference type="InterPro" id="IPR013785">
    <property type="entry name" value="Aldolase_TIM"/>
</dbReference>
<dbReference type="InterPro" id="IPR042270">
    <property type="entry name" value="DusC_C"/>
</dbReference>
<feature type="site" description="Interacts with tRNA" evidence="9">
    <location>
        <position position="95"/>
    </location>
</feature>
<keyword evidence="8 9" id="KW-0560">Oxidoreductase</keyword>
<feature type="site" description="Interacts with tRNA; defines subfamily-specific binding signature" evidence="9">
    <location>
        <position position="274"/>
    </location>
</feature>
<dbReference type="Gene3D" id="3.20.20.70">
    <property type="entry name" value="Aldolase class I"/>
    <property type="match status" value="1"/>
</dbReference>
<dbReference type="InterPro" id="IPR001269">
    <property type="entry name" value="DUS_fam"/>
</dbReference>
<dbReference type="Gene3D" id="1.20.225.30">
    <property type="entry name" value="Dihydrouridine synthase, C-terminal recognition domain"/>
    <property type="match status" value="1"/>
</dbReference>
<evidence type="ECO:0000256" key="4">
    <source>
        <dbReference type="ARBA" id="ARBA00022643"/>
    </source>
</evidence>
<comment type="cofactor">
    <cofactor evidence="1 9 10 12">
        <name>FMN</name>
        <dbReference type="ChEBI" id="CHEBI:58210"/>
    </cofactor>
</comment>
<dbReference type="SUPFAM" id="SSF51395">
    <property type="entry name" value="FMN-linked oxidoreductases"/>
    <property type="match status" value="1"/>
</dbReference>
<dbReference type="InterPro" id="IPR032886">
    <property type="entry name" value="DusC"/>
</dbReference>
<evidence type="ECO:0000256" key="6">
    <source>
        <dbReference type="ARBA" id="ARBA00022857"/>
    </source>
</evidence>
<keyword evidence="5 9" id="KW-0819">tRNA processing</keyword>
<feature type="site" description="Interacts with tRNA; defines subfamily-specific binding signature" evidence="9">
    <location>
        <position position="272"/>
    </location>
</feature>
<keyword evidence="3 9" id="KW-0285">Flavoprotein</keyword>
<evidence type="ECO:0000256" key="12">
    <source>
        <dbReference type="PIRSR" id="PIRSR006621-2"/>
    </source>
</evidence>
<dbReference type="AlphaFoldDB" id="A0A3S4GWI7"/>